<comment type="subcellular location">
    <subcellularLocation>
        <location evidence="1">Cell outer membrane</location>
        <topology evidence="1">Multi-pass membrane protein</topology>
    </subcellularLocation>
</comment>
<evidence type="ECO:0000313" key="14">
    <source>
        <dbReference type="EMBL" id="MBK1876519.1"/>
    </source>
</evidence>
<feature type="domain" description="TonB-dependent receptor plug" evidence="13">
    <location>
        <begin position="67"/>
        <end position="167"/>
    </location>
</feature>
<evidence type="ECO:0000259" key="13">
    <source>
        <dbReference type="Pfam" id="PF07715"/>
    </source>
</evidence>
<feature type="signal peptide" evidence="12">
    <location>
        <begin position="1"/>
        <end position="28"/>
    </location>
</feature>
<dbReference type="Proteomes" id="UP000617628">
    <property type="component" value="Unassembled WGS sequence"/>
</dbReference>
<gene>
    <name evidence="14" type="ORF">JIN87_06530</name>
</gene>
<evidence type="ECO:0000256" key="9">
    <source>
        <dbReference type="ARBA" id="ARBA00023136"/>
    </source>
</evidence>
<reference evidence="14" key="1">
    <citation type="submission" date="2021-01" db="EMBL/GenBank/DDBJ databases">
        <title>Modified the classification status of verrucomicrobia.</title>
        <authorList>
            <person name="Feng X."/>
        </authorList>
    </citation>
    <scope>NUCLEOTIDE SEQUENCE</scope>
    <source>
        <strain evidence="14">KCTC 13126</strain>
    </source>
</reference>
<dbReference type="PANTHER" id="PTHR32552:SF68">
    <property type="entry name" value="FERRICHROME OUTER MEMBRANE TRANSPORTER_PHAGE RECEPTOR"/>
    <property type="match status" value="1"/>
</dbReference>
<keyword evidence="8" id="KW-0406">Ion transport</keyword>
<keyword evidence="6 12" id="KW-0732">Signal</keyword>
<feature type="region of interest" description="Disordered" evidence="11">
    <location>
        <begin position="554"/>
        <end position="586"/>
    </location>
</feature>
<keyword evidence="15" id="KW-1185">Reference proteome</keyword>
<evidence type="ECO:0000256" key="7">
    <source>
        <dbReference type="ARBA" id="ARBA00023004"/>
    </source>
</evidence>
<keyword evidence="2" id="KW-0813">Transport</keyword>
<dbReference type="InterPro" id="IPR039426">
    <property type="entry name" value="TonB-dep_rcpt-like"/>
</dbReference>
<evidence type="ECO:0000313" key="15">
    <source>
        <dbReference type="Proteomes" id="UP000617628"/>
    </source>
</evidence>
<keyword evidence="5" id="KW-0812">Transmembrane</keyword>
<comment type="caution">
    <text evidence="14">The sequence shown here is derived from an EMBL/GenBank/DDBJ whole genome shotgun (WGS) entry which is preliminary data.</text>
</comment>
<keyword evidence="10" id="KW-0998">Cell outer membrane</keyword>
<dbReference type="AlphaFoldDB" id="A0A934RZ61"/>
<organism evidence="14 15">
    <name type="scientific">Pelagicoccus mobilis</name>
    <dbReference type="NCBI Taxonomy" id="415221"/>
    <lineage>
        <taxon>Bacteria</taxon>
        <taxon>Pseudomonadati</taxon>
        <taxon>Verrucomicrobiota</taxon>
        <taxon>Opitutia</taxon>
        <taxon>Puniceicoccales</taxon>
        <taxon>Pelagicoccaceae</taxon>
        <taxon>Pelagicoccus</taxon>
    </lineage>
</organism>
<dbReference type="InterPro" id="IPR012910">
    <property type="entry name" value="Plug_dom"/>
</dbReference>
<dbReference type="Pfam" id="PF07715">
    <property type="entry name" value="Plug"/>
    <property type="match status" value="1"/>
</dbReference>
<name>A0A934RZ61_9BACT</name>
<evidence type="ECO:0000256" key="6">
    <source>
        <dbReference type="ARBA" id="ARBA00022729"/>
    </source>
</evidence>
<protein>
    <recommendedName>
        <fullName evidence="13">TonB-dependent receptor plug domain-containing protein</fullName>
    </recommendedName>
</protein>
<dbReference type="InterPro" id="IPR037066">
    <property type="entry name" value="Plug_dom_sf"/>
</dbReference>
<keyword evidence="3" id="KW-1134">Transmembrane beta strand</keyword>
<dbReference type="RefSeq" id="WP_200354736.1">
    <property type="nucleotide sequence ID" value="NZ_JAENIL010000009.1"/>
</dbReference>
<dbReference type="Gene3D" id="2.40.170.20">
    <property type="entry name" value="TonB-dependent receptor, beta-barrel domain"/>
    <property type="match status" value="2"/>
</dbReference>
<evidence type="ECO:0000256" key="10">
    <source>
        <dbReference type="ARBA" id="ARBA00023237"/>
    </source>
</evidence>
<keyword evidence="4" id="KW-0410">Iron transport</keyword>
<proteinExistence type="predicted"/>
<accession>A0A934RZ61</accession>
<feature type="chain" id="PRO_5036797901" description="TonB-dependent receptor plug domain-containing protein" evidence="12">
    <location>
        <begin position="29"/>
        <end position="1024"/>
    </location>
</feature>
<evidence type="ECO:0000256" key="1">
    <source>
        <dbReference type="ARBA" id="ARBA00004571"/>
    </source>
</evidence>
<evidence type="ECO:0000256" key="11">
    <source>
        <dbReference type="SAM" id="MobiDB-lite"/>
    </source>
</evidence>
<dbReference type="Gene3D" id="2.170.130.10">
    <property type="entry name" value="TonB-dependent receptor, plug domain"/>
    <property type="match status" value="1"/>
</dbReference>
<evidence type="ECO:0000256" key="4">
    <source>
        <dbReference type="ARBA" id="ARBA00022496"/>
    </source>
</evidence>
<dbReference type="EMBL" id="JAENIL010000009">
    <property type="protein sequence ID" value="MBK1876519.1"/>
    <property type="molecule type" value="Genomic_DNA"/>
</dbReference>
<dbReference type="PANTHER" id="PTHR32552">
    <property type="entry name" value="FERRICHROME IRON RECEPTOR-RELATED"/>
    <property type="match status" value="1"/>
</dbReference>
<sequence length="1024" mass="115520">MMTSHRKLYPTISGTLALALAGAAGLNAQDEEDEVFELSPFTVDGSKDTGYYASETLSGTQLRTNMRTLANPVTVLTEEMLRDIGALSYEDAVEFLPSTTSYQGNVADNDGNVARTGTPYTSRGFRVNALTQNFLSTNVRQDSYNTERLTQSRGPNSLLFGLGSVGGSMNTSAKRGRTHRDEQTYEMRFDDYGGTRYTIDLNKVLVDDKLAFRFASIYEDKRTHLPAQYRRRKSAYGNLTYRLSEKTEFNFNGEIGRFDELNPRPFLTKDFFSPWENAVNPDTGVPYTDWEKANRTYTRPDGTINASGAAQNNLPQISKNLQNDVYYVWIANDPDAPVLNWARKGQSRNPTINGSESSQVSITNPQLTDEVYFPLDTAIGGFNDHYDYDYDKYGVTIEHQFFKNTHMQLMYANETRDIDDARPVKRQNYAIRIDNNWWLPGTGPADENNIDMVNPSNPYFGLPYIESSGFRLESEEEMEQYRASLSHTQHLGDSDLLGKISLVGTYYKRETERFTVQLDEMNMVPNRRAGNGTGFYDGNFTRSRLNRRYYLTGSNSPSFPSTPLEPITQSADLSSGSPRWPTSTVPGTMVIPEVNSQWVSRLNPIHIFEDTESESFLAQWTALNERLILTGGTRKDTISGTNAVYTRNPETKIFDGEPVYPEITENSVRNHNYGVVVKASQYFDFYANESTNNVSAGTQAYTIFNEQLPDQEGEGYDFGIRNFLFDDKLVVKLNYFENTLLHEINNPLRDGLARAGSPIDDFLDGMAANGLHDMIAGSPVFEDYTGNGLWSDVQNTETEGYELEAVFNPTSNLRMMLNVSRNETVVNDTYIFSRPWFEAYIDPVVGTDIEDLFYDGEPPSADPADDAGRETIGDIVERITDKVARHDAQVGGPMIRSNLWQVNFVSSYGITEGKLKGSRIGGAARWRSAPTIGYKEDEIGNFISDQPLKGYEVFFADVFYTYSGKGGIFGKDSRWDATLRVRNIFDDDGWSPRTALDDGNGYPYYLQMVHHAPRSFELSLRLRY</sequence>
<evidence type="ECO:0000256" key="3">
    <source>
        <dbReference type="ARBA" id="ARBA00022452"/>
    </source>
</evidence>
<keyword evidence="9" id="KW-0472">Membrane</keyword>
<evidence type="ECO:0000256" key="2">
    <source>
        <dbReference type="ARBA" id="ARBA00022448"/>
    </source>
</evidence>
<dbReference type="InterPro" id="IPR036942">
    <property type="entry name" value="Beta-barrel_TonB_sf"/>
</dbReference>
<evidence type="ECO:0000256" key="8">
    <source>
        <dbReference type="ARBA" id="ARBA00023065"/>
    </source>
</evidence>
<dbReference type="GO" id="GO:0009279">
    <property type="term" value="C:cell outer membrane"/>
    <property type="evidence" value="ECO:0007669"/>
    <property type="project" value="UniProtKB-SubCell"/>
</dbReference>
<evidence type="ECO:0000256" key="12">
    <source>
        <dbReference type="SAM" id="SignalP"/>
    </source>
</evidence>
<keyword evidence="7" id="KW-0408">Iron</keyword>
<evidence type="ECO:0000256" key="5">
    <source>
        <dbReference type="ARBA" id="ARBA00022692"/>
    </source>
</evidence>
<dbReference type="GO" id="GO:0015344">
    <property type="term" value="F:siderophore uptake transmembrane transporter activity"/>
    <property type="evidence" value="ECO:0007669"/>
    <property type="project" value="TreeGrafter"/>
</dbReference>
<dbReference type="SUPFAM" id="SSF56935">
    <property type="entry name" value="Porins"/>
    <property type="match status" value="1"/>
</dbReference>